<keyword evidence="2" id="KW-1185">Reference proteome</keyword>
<dbReference type="OrthoDB" id="695169at2759"/>
<dbReference type="AlphaFoldDB" id="A0A3L6TA40"/>
<dbReference type="EMBL" id="PQIB02000002">
    <property type="protein sequence ID" value="RLN34357.1"/>
    <property type="molecule type" value="Genomic_DNA"/>
</dbReference>
<dbReference type="Gene3D" id="2.60.210.10">
    <property type="entry name" value="Apoptosis, Tumor Necrosis Factor Receptor Associated Protein 2, Chain A"/>
    <property type="match status" value="1"/>
</dbReference>
<protein>
    <submittedName>
        <fullName evidence="1">BTB/POZ and MATH domain-containing protein 2-like</fullName>
    </submittedName>
</protein>
<comment type="caution">
    <text evidence="1">The sequence shown here is derived from an EMBL/GenBank/DDBJ whole genome shotgun (WGS) entry which is preliminary data.</text>
</comment>
<sequence>MSPSPIVASPSSSFASLRARQVTSTHLLRIDGHKAADRMVLAGESINSRTFSAGGRNSDDRSERGRTAAVKLRLKDRGSMHDAVTAAYRLSILDRDGNPAYSYAVGPHRFDADSRYSHHVNVLATPEERRAARQLVEDDSLTVRCDISVTRFDKESRIKWYLRKLLD</sequence>
<dbReference type="InterPro" id="IPR002083">
    <property type="entry name" value="MATH/TRAF_dom"/>
</dbReference>
<evidence type="ECO:0000313" key="1">
    <source>
        <dbReference type="EMBL" id="RLN34357.1"/>
    </source>
</evidence>
<dbReference type="SUPFAM" id="SSF49599">
    <property type="entry name" value="TRAF domain-like"/>
    <property type="match status" value="1"/>
</dbReference>
<reference evidence="2" key="1">
    <citation type="journal article" date="2019" name="Nat. Commun.">
        <title>The genome of broomcorn millet.</title>
        <authorList>
            <person name="Zou C."/>
            <person name="Miki D."/>
            <person name="Li D."/>
            <person name="Tang Q."/>
            <person name="Xiao L."/>
            <person name="Rajput S."/>
            <person name="Deng P."/>
            <person name="Jia W."/>
            <person name="Huang R."/>
            <person name="Zhang M."/>
            <person name="Sun Y."/>
            <person name="Hu J."/>
            <person name="Fu X."/>
            <person name="Schnable P.S."/>
            <person name="Li F."/>
            <person name="Zhang H."/>
            <person name="Feng B."/>
            <person name="Zhu X."/>
            <person name="Liu R."/>
            <person name="Schnable J.C."/>
            <person name="Zhu J.-K."/>
            <person name="Zhang H."/>
        </authorList>
    </citation>
    <scope>NUCLEOTIDE SEQUENCE [LARGE SCALE GENOMIC DNA]</scope>
</reference>
<dbReference type="CDD" id="cd00121">
    <property type="entry name" value="MATH"/>
    <property type="match status" value="1"/>
</dbReference>
<gene>
    <name evidence="1" type="ORF">C2845_PM03G29450</name>
</gene>
<evidence type="ECO:0000313" key="2">
    <source>
        <dbReference type="Proteomes" id="UP000275267"/>
    </source>
</evidence>
<dbReference type="InterPro" id="IPR008974">
    <property type="entry name" value="TRAF-like"/>
</dbReference>
<proteinExistence type="predicted"/>
<accession>A0A3L6TA40</accession>
<name>A0A3L6TA40_PANMI</name>
<dbReference type="Proteomes" id="UP000275267">
    <property type="component" value="Unassembled WGS sequence"/>
</dbReference>
<organism evidence="1 2">
    <name type="scientific">Panicum miliaceum</name>
    <name type="common">Proso millet</name>
    <name type="synonym">Broomcorn millet</name>
    <dbReference type="NCBI Taxonomy" id="4540"/>
    <lineage>
        <taxon>Eukaryota</taxon>
        <taxon>Viridiplantae</taxon>
        <taxon>Streptophyta</taxon>
        <taxon>Embryophyta</taxon>
        <taxon>Tracheophyta</taxon>
        <taxon>Spermatophyta</taxon>
        <taxon>Magnoliopsida</taxon>
        <taxon>Liliopsida</taxon>
        <taxon>Poales</taxon>
        <taxon>Poaceae</taxon>
        <taxon>PACMAD clade</taxon>
        <taxon>Panicoideae</taxon>
        <taxon>Panicodae</taxon>
        <taxon>Paniceae</taxon>
        <taxon>Panicinae</taxon>
        <taxon>Panicum</taxon>
        <taxon>Panicum sect. Panicum</taxon>
    </lineage>
</organism>